<proteinExistence type="predicted"/>
<reference evidence="1 2" key="1">
    <citation type="submission" date="2021-08" db="EMBL/GenBank/DDBJ databases">
        <title>Complete genome sequence of the strain Aneurinibacillus thermoaerophilus CCM 8960.</title>
        <authorList>
            <person name="Musilova J."/>
            <person name="Kourilova X."/>
            <person name="Pernicova I."/>
            <person name="Bezdicek M."/>
            <person name="Lengerova M."/>
            <person name="Obruca S."/>
            <person name="Sedlar K."/>
        </authorList>
    </citation>
    <scope>NUCLEOTIDE SEQUENCE [LARGE SCALE GENOMIC DNA]</scope>
    <source>
        <strain evidence="1 2">CCM 8960</strain>
    </source>
</reference>
<dbReference type="EMBL" id="CP080764">
    <property type="protein sequence ID" value="QYY43405.1"/>
    <property type="molecule type" value="Genomic_DNA"/>
</dbReference>
<dbReference type="RefSeq" id="WP_220559356.1">
    <property type="nucleotide sequence ID" value="NZ_CP080764.1"/>
</dbReference>
<keyword evidence="2" id="KW-1185">Reference proteome</keyword>
<dbReference type="Proteomes" id="UP000826616">
    <property type="component" value="Chromosome"/>
</dbReference>
<evidence type="ECO:0000313" key="1">
    <source>
        <dbReference type="EMBL" id="QYY43405.1"/>
    </source>
</evidence>
<evidence type="ECO:0008006" key="3">
    <source>
        <dbReference type="Google" id="ProtNLM"/>
    </source>
</evidence>
<organism evidence="1 2">
    <name type="scientific">Aneurinibacillus thermoaerophilus</name>
    <dbReference type="NCBI Taxonomy" id="143495"/>
    <lineage>
        <taxon>Bacteria</taxon>
        <taxon>Bacillati</taxon>
        <taxon>Bacillota</taxon>
        <taxon>Bacilli</taxon>
        <taxon>Bacillales</taxon>
        <taxon>Paenibacillaceae</taxon>
        <taxon>Aneurinibacillus group</taxon>
        <taxon>Aneurinibacillus</taxon>
    </lineage>
</organism>
<accession>A0ABX8YDH5</accession>
<protein>
    <recommendedName>
        <fullName evidence="3">Bacteriophage SP-beta YorD domain-containing protein</fullName>
    </recommendedName>
</protein>
<evidence type="ECO:0000313" key="2">
    <source>
        <dbReference type="Proteomes" id="UP000826616"/>
    </source>
</evidence>
<name>A0ABX8YDH5_ANETH</name>
<gene>
    <name evidence="1" type="ORF">K3F53_03905</name>
</gene>
<sequence>MLIQVHRIDENGFYVEPVLIESEEELYETVTMFEETPEGERVQYTTQQKRADIIEIAPPEGLFRPRWVEGEWTEGLSQQEIDELTKPKPLTPSDMELLQQENASLIMKVAALEMQNEQQAQDQAALIMELTEKGVL</sequence>
<dbReference type="GeneID" id="97140504"/>